<dbReference type="SUPFAM" id="SSF51735">
    <property type="entry name" value="NAD(P)-binding Rossmann-fold domains"/>
    <property type="match status" value="1"/>
</dbReference>
<evidence type="ECO:0000256" key="4">
    <source>
        <dbReference type="HAMAP-Rule" id="MF_01925"/>
    </source>
</evidence>
<keyword evidence="4" id="KW-0028">Amino-acid biosynthesis</keyword>
<dbReference type="Gene3D" id="1.10.3730.10">
    <property type="entry name" value="ProC C-terminal domain-like"/>
    <property type="match status" value="1"/>
</dbReference>
<name>T0I4B7_9SPHN</name>
<dbReference type="FunFam" id="1.10.3730.10:FF:000001">
    <property type="entry name" value="Pyrroline-5-carboxylate reductase"/>
    <property type="match status" value="1"/>
</dbReference>
<evidence type="ECO:0000259" key="5">
    <source>
        <dbReference type="Pfam" id="PF14748"/>
    </source>
</evidence>
<dbReference type="PIRSF" id="PIRSF000193">
    <property type="entry name" value="Pyrrol-5-carb_rd"/>
    <property type="match status" value="1"/>
</dbReference>
<dbReference type="Pfam" id="PF14748">
    <property type="entry name" value="P5CR_dimer"/>
    <property type="match status" value="1"/>
</dbReference>
<dbReference type="UniPathway" id="UPA00098">
    <property type="reaction ID" value="UER00361"/>
</dbReference>
<evidence type="ECO:0000256" key="1">
    <source>
        <dbReference type="ARBA" id="ARBA00005525"/>
    </source>
</evidence>
<dbReference type="SUPFAM" id="SSF48179">
    <property type="entry name" value="6-phosphogluconate dehydrogenase C-terminal domain-like"/>
    <property type="match status" value="1"/>
</dbReference>
<sequence length="280" mass="28745">MERVFPRKGNEMDRFENILLVGCGNMAGAMLEGWLNGGIPAERFTIVDPRRAEAPQGVTLLQDLPGEGHFDAVMLGIKPQGLDDAAPAIAPLVGPRTALFSILAGVEFDSLAARFPDAGAIVRIMPNLAAAIGKSPIALDSRGLDESGRAAVTAMMAHLGTPEWLAEEALFDSVTALAGCGPAFVYRFIDALAAGGAALGLDEGQAQRLAVAMVEGAAQLAAASPLSPGDLADKVASPGGSTRAGMNVLDADAALTRLIAATMAASRDRNAEMAAEARQG</sequence>
<dbReference type="InterPro" id="IPR029036">
    <property type="entry name" value="P5CR_dimer"/>
</dbReference>
<keyword evidence="3 4" id="KW-0560">Oxidoreductase</keyword>
<evidence type="ECO:0000313" key="7">
    <source>
        <dbReference type="Proteomes" id="UP000015527"/>
    </source>
</evidence>
<comment type="function">
    <text evidence="4">Catalyzes the reduction of 1-pyrroline-5-carboxylate (PCA) to L-proline.</text>
</comment>
<comment type="catalytic activity">
    <reaction evidence="4">
        <text>L-proline + NAD(+) = (S)-1-pyrroline-5-carboxylate + NADH + 2 H(+)</text>
        <dbReference type="Rhea" id="RHEA:14105"/>
        <dbReference type="ChEBI" id="CHEBI:15378"/>
        <dbReference type="ChEBI" id="CHEBI:17388"/>
        <dbReference type="ChEBI" id="CHEBI:57540"/>
        <dbReference type="ChEBI" id="CHEBI:57945"/>
        <dbReference type="ChEBI" id="CHEBI:60039"/>
        <dbReference type="EC" id="1.5.1.2"/>
    </reaction>
</comment>
<comment type="catalytic activity">
    <reaction evidence="4">
        <text>L-proline + NADP(+) = (S)-1-pyrroline-5-carboxylate + NADPH + 2 H(+)</text>
        <dbReference type="Rhea" id="RHEA:14109"/>
        <dbReference type="ChEBI" id="CHEBI:15378"/>
        <dbReference type="ChEBI" id="CHEBI:17388"/>
        <dbReference type="ChEBI" id="CHEBI:57783"/>
        <dbReference type="ChEBI" id="CHEBI:58349"/>
        <dbReference type="ChEBI" id="CHEBI:60039"/>
        <dbReference type="EC" id="1.5.1.2"/>
    </reaction>
</comment>
<evidence type="ECO:0000256" key="3">
    <source>
        <dbReference type="ARBA" id="ARBA00023002"/>
    </source>
</evidence>
<dbReference type="Proteomes" id="UP000015527">
    <property type="component" value="Unassembled WGS sequence"/>
</dbReference>
<dbReference type="GO" id="GO:0055129">
    <property type="term" value="P:L-proline biosynthetic process"/>
    <property type="evidence" value="ECO:0007669"/>
    <property type="project" value="UniProtKB-UniRule"/>
</dbReference>
<evidence type="ECO:0000313" key="6">
    <source>
        <dbReference type="EMBL" id="EQB19248.1"/>
    </source>
</evidence>
<keyword evidence="4" id="KW-0963">Cytoplasm</keyword>
<dbReference type="Gene3D" id="3.40.50.720">
    <property type="entry name" value="NAD(P)-binding Rossmann-like Domain"/>
    <property type="match status" value="1"/>
</dbReference>
<dbReference type="PANTHER" id="PTHR11645">
    <property type="entry name" value="PYRROLINE-5-CARBOXYLATE REDUCTASE"/>
    <property type="match status" value="1"/>
</dbReference>
<dbReference type="EC" id="1.5.1.2" evidence="4"/>
<dbReference type="EMBL" id="ATHL01000019">
    <property type="protein sequence ID" value="EQB19248.1"/>
    <property type="molecule type" value="Genomic_DNA"/>
</dbReference>
<dbReference type="PANTHER" id="PTHR11645:SF0">
    <property type="entry name" value="PYRROLINE-5-CARBOXYLATE REDUCTASE 3"/>
    <property type="match status" value="1"/>
</dbReference>
<comment type="pathway">
    <text evidence="4">Amino-acid biosynthesis; L-proline biosynthesis; L-proline from L-glutamate 5-semialdehyde: step 1/1.</text>
</comment>
<feature type="domain" description="Pyrroline-5-carboxylate reductase dimerisation" evidence="5">
    <location>
        <begin position="168"/>
        <end position="273"/>
    </location>
</feature>
<organism evidence="6 7">
    <name type="scientific">Novosphingobium lindaniclasticum LE124</name>
    <dbReference type="NCBI Taxonomy" id="1096930"/>
    <lineage>
        <taxon>Bacteria</taxon>
        <taxon>Pseudomonadati</taxon>
        <taxon>Pseudomonadota</taxon>
        <taxon>Alphaproteobacteria</taxon>
        <taxon>Sphingomonadales</taxon>
        <taxon>Sphingomonadaceae</taxon>
        <taxon>Novosphingobium</taxon>
    </lineage>
</organism>
<gene>
    <name evidence="4" type="primary">proC</name>
    <name evidence="6" type="ORF">L284_02220</name>
</gene>
<dbReference type="InterPro" id="IPR008927">
    <property type="entry name" value="6-PGluconate_DH-like_C_sf"/>
</dbReference>
<dbReference type="PATRIC" id="fig|1096930.3.peg.431"/>
<dbReference type="eggNOG" id="COG0345">
    <property type="taxonomic scope" value="Bacteria"/>
</dbReference>
<protein>
    <recommendedName>
        <fullName evidence="4">Pyrroline-5-carboxylate reductase</fullName>
        <shortName evidence="4">P5C reductase</shortName>
        <shortName evidence="4">P5CR</shortName>
        <ecNumber evidence="4">1.5.1.2</ecNumber>
    </recommendedName>
    <alternativeName>
        <fullName evidence="4">PCA reductase</fullName>
    </alternativeName>
</protein>
<keyword evidence="4" id="KW-0641">Proline biosynthesis</keyword>
<keyword evidence="2 4" id="KW-0521">NADP</keyword>
<keyword evidence="7" id="KW-1185">Reference proteome</keyword>
<dbReference type="InterPro" id="IPR000304">
    <property type="entry name" value="Pyrroline-COOH_reductase"/>
</dbReference>
<proteinExistence type="inferred from homology"/>
<dbReference type="GO" id="GO:0005737">
    <property type="term" value="C:cytoplasm"/>
    <property type="evidence" value="ECO:0007669"/>
    <property type="project" value="UniProtKB-SubCell"/>
</dbReference>
<accession>T0I4B7</accession>
<comment type="caution">
    <text evidence="6">The sequence shown here is derived from an EMBL/GenBank/DDBJ whole genome shotgun (WGS) entry which is preliminary data.</text>
</comment>
<comment type="similarity">
    <text evidence="1 4">Belongs to the pyrroline-5-carboxylate reductase family.</text>
</comment>
<reference evidence="6 7" key="1">
    <citation type="journal article" date="2013" name="Genome Announc.">
        <title>Genome Sequence of Novosphingobium lindaniclasticum LE124T, Isolated from a Hexachlorocyclohexane Dumpsite.</title>
        <authorList>
            <person name="Saxena A."/>
            <person name="Nayyar N."/>
            <person name="Sangwan N."/>
            <person name="Kumari R."/>
            <person name="Khurana J.P."/>
            <person name="Lal R."/>
        </authorList>
    </citation>
    <scope>NUCLEOTIDE SEQUENCE [LARGE SCALE GENOMIC DNA]</scope>
    <source>
        <strain evidence="6 7">LE124</strain>
    </source>
</reference>
<dbReference type="GO" id="GO:0004735">
    <property type="term" value="F:pyrroline-5-carboxylate reductase activity"/>
    <property type="evidence" value="ECO:0007669"/>
    <property type="project" value="UniProtKB-UniRule"/>
</dbReference>
<dbReference type="AlphaFoldDB" id="T0I4B7"/>
<dbReference type="InterPro" id="IPR036291">
    <property type="entry name" value="NAD(P)-bd_dom_sf"/>
</dbReference>
<dbReference type="HAMAP" id="MF_01925">
    <property type="entry name" value="P5C_reductase"/>
    <property type="match status" value="1"/>
</dbReference>
<evidence type="ECO:0000256" key="2">
    <source>
        <dbReference type="ARBA" id="ARBA00022857"/>
    </source>
</evidence>
<comment type="subcellular location">
    <subcellularLocation>
        <location evidence="4">Cytoplasm</location>
    </subcellularLocation>
</comment>